<comment type="caution">
    <text evidence="1">The sequence shown here is derived from an EMBL/GenBank/DDBJ whole genome shotgun (WGS) entry which is preliminary data.</text>
</comment>
<evidence type="ECO:0000313" key="1">
    <source>
        <dbReference type="EMBL" id="MCH1624456.1"/>
    </source>
</evidence>
<accession>A0AAW5E391</accession>
<protein>
    <submittedName>
        <fullName evidence="1">Uncharacterized protein</fullName>
    </submittedName>
</protein>
<organism evidence="1 2">
    <name type="scientific">Fredinandcohnia quinoae</name>
    <dbReference type="NCBI Taxonomy" id="2918902"/>
    <lineage>
        <taxon>Bacteria</taxon>
        <taxon>Bacillati</taxon>
        <taxon>Bacillota</taxon>
        <taxon>Bacilli</taxon>
        <taxon>Bacillales</taxon>
        <taxon>Bacillaceae</taxon>
        <taxon>Fredinandcohnia</taxon>
    </lineage>
</organism>
<proteinExistence type="predicted"/>
<reference evidence="1" key="1">
    <citation type="submission" date="2022-02" db="EMBL/GenBank/DDBJ databases">
        <title>Fredinandcohnia quinoae sp. nov. isolated from Chenopodium quinoa seeds.</title>
        <authorList>
            <person name="Saati-Santamaria Z."/>
            <person name="Flores-Felix J.D."/>
            <person name="Igual J.M."/>
            <person name="Velazquez E."/>
            <person name="Garcia-Fraile P."/>
            <person name="Martinez-Molina E."/>
        </authorList>
    </citation>
    <scope>NUCLEOTIDE SEQUENCE</scope>
    <source>
        <strain evidence="1">SECRCQ15</strain>
    </source>
</reference>
<gene>
    <name evidence="1" type="ORF">MJG50_03885</name>
</gene>
<evidence type="ECO:0000313" key="2">
    <source>
        <dbReference type="Proteomes" id="UP001431131"/>
    </source>
</evidence>
<dbReference type="EMBL" id="JAKTTI010000003">
    <property type="protein sequence ID" value="MCH1624456.1"/>
    <property type="molecule type" value="Genomic_DNA"/>
</dbReference>
<dbReference type="AlphaFoldDB" id="A0AAW5E391"/>
<name>A0AAW5E391_9BACI</name>
<sequence length="205" mass="24202">MTTIKVTNKTIKMQDLQEMIDRTIKQVWMNQIKGDYQKYFLLKEDTLKNALYFHIRNQLTDTLLEENNIRIFTEFYYKDSIADIVIVQLNENPGNKEHLKDDVEAVLAVIEIKYKGAGNEKPFEDDVKKIKRYISTQPNDQTQYYLAFIHEIEYENIEGDSWLTESQKKWAKGKLTELSAHYVDGKDELKWQVLSHNNMNSEVLA</sequence>
<dbReference type="Proteomes" id="UP001431131">
    <property type="component" value="Unassembled WGS sequence"/>
</dbReference>
<dbReference type="RefSeq" id="WP_240252884.1">
    <property type="nucleotide sequence ID" value="NZ_JAKTTI010000003.1"/>
</dbReference>
<keyword evidence="2" id="KW-1185">Reference proteome</keyword>